<reference evidence="1 2" key="1">
    <citation type="submission" date="2019-06" db="EMBL/GenBank/DDBJ databases">
        <title>Flavobacterium sp. MaA-Y11 from geoumgang.</title>
        <authorList>
            <person name="Jeong S."/>
        </authorList>
    </citation>
    <scope>NUCLEOTIDE SEQUENCE [LARGE SCALE GENOMIC DNA]</scope>
    <source>
        <strain evidence="1 2">MaA-Y11</strain>
    </source>
</reference>
<accession>A0A501QDQ3</accession>
<evidence type="ECO:0000313" key="1">
    <source>
        <dbReference type="EMBL" id="TPD70504.1"/>
    </source>
</evidence>
<reference evidence="1 2" key="2">
    <citation type="submission" date="2019-06" db="EMBL/GenBank/DDBJ databases">
        <authorList>
            <person name="Seo Y."/>
        </authorList>
    </citation>
    <scope>NUCLEOTIDE SEQUENCE [LARGE SCALE GENOMIC DNA]</scope>
    <source>
        <strain evidence="1 2">MaA-Y11</strain>
    </source>
</reference>
<comment type="caution">
    <text evidence="1">The sequence shown here is derived from an EMBL/GenBank/DDBJ whole genome shotgun (WGS) entry which is preliminary data.</text>
</comment>
<dbReference type="EMBL" id="VFJE01000052">
    <property type="protein sequence ID" value="TPD70504.1"/>
    <property type="molecule type" value="Genomic_DNA"/>
</dbReference>
<organism evidence="1 2">
    <name type="scientific">Flavobacterium microcysteis</name>
    <dbReference type="NCBI Taxonomy" id="2596891"/>
    <lineage>
        <taxon>Bacteria</taxon>
        <taxon>Pseudomonadati</taxon>
        <taxon>Bacteroidota</taxon>
        <taxon>Flavobacteriia</taxon>
        <taxon>Flavobacteriales</taxon>
        <taxon>Flavobacteriaceae</taxon>
        <taxon>Flavobacterium</taxon>
    </lineage>
</organism>
<protein>
    <submittedName>
        <fullName evidence="1">Uncharacterized protein</fullName>
    </submittedName>
</protein>
<keyword evidence="2" id="KW-1185">Reference proteome</keyword>
<dbReference type="Proteomes" id="UP000319175">
    <property type="component" value="Unassembled WGS sequence"/>
</dbReference>
<dbReference type="AlphaFoldDB" id="A0A501QDQ3"/>
<name>A0A501QDQ3_9FLAO</name>
<dbReference type="RefSeq" id="WP_139999904.1">
    <property type="nucleotide sequence ID" value="NZ_VFJE01000052.1"/>
</dbReference>
<evidence type="ECO:0000313" key="2">
    <source>
        <dbReference type="Proteomes" id="UP000319175"/>
    </source>
</evidence>
<proteinExistence type="predicted"/>
<sequence>MQIILIIAVIWYFFFRKKSKGFVKPMYGNNYNTITMEESERLSKELFEMTKQPVPDAGAIIKKLDGLNNFDFSVLSYNMSNIQKGFVFEEWIRINLPKNLDYFKYNFSESF</sequence>
<gene>
    <name evidence="1" type="ORF">FJA49_06090</name>
</gene>